<keyword evidence="1" id="KW-1133">Transmembrane helix</keyword>
<keyword evidence="3" id="KW-1185">Reference proteome</keyword>
<keyword evidence="1" id="KW-0472">Membrane</keyword>
<reference evidence="2" key="1">
    <citation type="submission" date="2021-01" db="EMBL/GenBank/DDBJ databases">
        <authorList>
            <person name="Li R."/>
            <person name="Bekaert M."/>
        </authorList>
    </citation>
    <scope>NUCLEOTIDE SEQUENCE</scope>
    <source>
        <strain evidence="2">Farmed</strain>
    </source>
</reference>
<evidence type="ECO:0000256" key="1">
    <source>
        <dbReference type="SAM" id="Phobius"/>
    </source>
</evidence>
<feature type="transmembrane region" description="Helical" evidence="1">
    <location>
        <begin position="77"/>
        <end position="94"/>
    </location>
</feature>
<evidence type="ECO:0000313" key="2">
    <source>
        <dbReference type="EMBL" id="CAE1263127.1"/>
    </source>
</evidence>
<dbReference type="EMBL" id="CAHIKZ030001407">
    <property type="protein sequence ID" value="CAE1263127.1"/>
    <property type="molecule type" value="Genomic_DNA"/>
</dbReference>
<sequence length="208" mass="24830">MQKISLLKWDSFSFLWILVFLQSLFFISISLVFNLFHNSFISMLSLSKFSIYSTISSFISSFNLFPILFFISLSLNPSIYSTILFFISFSLFNLDIPKIKPSLSSLFSIYSRYLFLFSLSLSILFHNSFFIFSFFQIYFTIKFFFSFSLFNLFPGLQKKISLFFNLFHNSLSPFLFFFQFGILNFFSHYIFPFNFIPLLFNYLSLFQF</sequence>
<dbReference type="AlphaFoldDB" id="A0A812C6L5"/>
<evidence type="ECO:0000313" key="3">
    <source>
        <dbReference type="Proteomes" id="UP000597762"/>
    </source>
</evidence>
<accession>A0A812C6L5</accession>
<feature type="transmembrane region" description="Helical" evidence="1">
    <location>
        <begin position="12"/>
        <end position="37"/>
    </location>
</feature>
<feature type="transmembrane region" description="Helical" evidence="1">
    <location>
        <begin position="49"/>
        <end position="71"/>
    </location>
</feature>
<keyword evidence="1" id="KW-0812">Transmembrane</keyword>
<name>A0A812C6L5_ACAPH</name>
<feature type="transmembrane region" description="Helical" evidence="1">
    <location>
        <begin position="106"/>
        <end position="125"/>
    </location>
</feature>
<gene>
    <name evidence="2" type="ORF">SPHA_33582</name>
</gene>
<dbReference type="Proteomes" id="UP000597762">
    <property type="component" value="Unassembled WGS sequence"/>
</dbReference>
<organism evidence="2 3">
    <name type="scientific">Acanthosepion pharaonis</name>
    <name type="common">Pharaoh cuttlefish</name>
    <name type="synonym">Sepia pharaonis</name>
    <dbReference type="NCBI Taxonomy" id="158019"/>
    <lineage>
        <taxon>Eukaryota</taxon>
        <taxon>Metazoa</taxon>
        <taxon>Spiralia</taxon>
        <taxon>Lophotrochozoa</taxon>
        <taxon>Mollusca</taxon>
        <taxon>Cephalopoda</taxon>
        <taxon>Coleoidea</taxon>
        <taxon>Decapodiformes</taxon>
        <taxon>Sepiida</taxon>
        <taxon>Sepiina</taxon>
        <taxon>Sepiidae</taxon>
        <taxon>Acanthosepion</taxon>
    </lineage>
</organism>
<comment type="caution">
    <text evidence="2">The sequence shown here is derived from an EMBL/GenBank/DDBJ whole genome shotgun (WGS) entry which is preliminary data.</text>
</comment>
<protein>
    <submittedName>
        <fullName evidence="2">Uncharacterized protein</fullName>
    </submittedName>
</protein>
<feature type="transmembrane region" description="Helical" evidence="1">
    <location>
        <begin position="131"/>
        <end position="150"/>
    </location>
</feature>
<proteinExistence type="predicted"/>